<keyword evidence="3" id="KW-0479">Metal-binding</keyword>
<dbReference type="InParanoid" id="Q0EXF7"/>
<organism evidence="10 11">
    <name type="scientific">Mariprofundus ferrooxydans PV-1</name>
    <dbReference type="NCBI Taxonomy" id="314345"/>
    <lineage>
        <taxon>Bacteria</taxon>
        <taxon>Pseudomonadati</taxon>
        <taxon>Pseudomonadota</taxon>
        <taxon>Candidatius Mariprofundia</taxon>
        <taxon>Mariprofundales</taxon>
        <taxon>Mariprofundaceae</taxon>
        <taxon>Mariprofundus</taxon>
    </lineage>
</organism>
<evidence type="ECO:0000259" key="9">
    <source>
        <dbReference type="SMART" id="SM00849"/>
    </source>
</evidence>
<dbReference type="GO" id="GO:0050313">
    <property type="term" value="F:sulfur dioxygenase activity"/>
    <property type="evidence" value="ECO:0007669"/>
    <property type="project" value="InterPro"/>
</dbReference>
<dbReference type="Pfam" id="PF00753">
    <property type="entry name" value="Lactamase_B"/>
    <property type="match status" value="1"/>
</dbReference>
<dbReference type="InterPro" id="IPR036866">
    <property type="entry name" value="RibonucZ/Hydroxyglut_hydro"/>
</dbReference>
<dbReference type="GO" id="GO:0046872">
    <property type="term" value="F:metal ion binding"/>
    <property type="evidence" value="ECO:0007669"/>
    <property type="project" value="UniProtKB-KW"/>
</dbReference>
<dbReference type="PANTHER" id="PTHR43084">
    <property type="entry name" value="PERSULFIDE DIOXYGENASE ETHE1"/>
    <property type="match status" value="1"/>
</dbReference>
<protein>
    <recommendedName>
        <fullName evidence="9">Metallo-beta-lactamase domain-containing protein</fullName>
    </recommendedName>
</protein>
<evidence type="ECO:0000256" key="1">
    <source>
        <dbReference type="ARBA" id="ARBA00001954"/>
    </source>
</evidence>
<dbReference type="InterPro" id="IPR051682">
    <property type="entry name" value="Mito_Persulfide_Diox"/>
</dbReference>
<evidence type="ECO:0000256" key="2">
    <source>
        <dbReference type="ARBA" id="ARBA00006759"/>
    </source>
</evidence>
<comment type="similarity">
    <text evidence="2">Belongs to the metallo-beta-lactamase superfamily. Glyoxalase II family.</text>
</comment>
<accession>Q0EXF7</accession>
<name>Q0EXF7_9PROT</name>
<keyword evidence="8" id="KW-0408">Iron</keyword>
<dbReference type="RefSeq" id="WP_009850155.1">
    <property type="nucleotide sequence ID" value="NZ_DS022294.1"/>
</dbReference>
<comment type="caution">
    <text evidence="10">The sequence shown here is derived from an EMBL/GenBank/DDBJ whole genome shotgun (WGS) entry which is preliminary data.</text>
</comment>
<dbReference type="FunFam" id="3.60.15.10:FF:000013">
    <property type="entry name" value="Persulfide dioxygenase ETHE1, mitochondrial"/>
    <property type="match status" value="1"/>
</dbReference>
<dbReference type="GO" id="GO:0006749">
    <property type="term" value="P:glutathione metabolic process"/>
    <property type="evidence" value="ECO:0007669"/>
    <property type="project" value="InterPro"/>
</dbReference>
<keyword evidence="4" id="KW-0809">Transit peptide</keyword>
<reference evidence="10 11" key="1">
    <citation type="submission" date="2006-09" db="EMBL/GenBank/DDBJ databases">
        <authorList>
            <person name="Emerson D."/>
            <person name="Ferriera S."/>
            <person name="Johnson J."/>
            <person name="Kravitz S."/>
            <person name="Halpern A."/>
            <person name="Remington K."/>
            <person name="Beeson K."/>
            <person name="Tran B."/>
            <person name="Rogers Y.-H."/>
            <person name="Friedman R."/>
            <person name="Venter J.C."/>
        </authorList>
    </citation>
    <scope>NUCLEOTIDE SEQUENCE [LARGE SCALE GENOMIC DNA]</scope>
    <source>
        <strain evidence="10 11">PV-1</strain>
    </source>
</reference>
<sequence>MLFRQLFDRDTSTYTYLLADQATGEAIIIDPVDTQLERDIQLIRELGLRLSYAFDTHVHADHITATGALRERLGCTSGVSKHGNVACADLQLAEADQFRFGRHEIRVLETPGHTDGCLSFVCESRVMTGDALLIRGCGRTDFQQGDAGTLYDSISNKLFTMPADTLVYPGHDYKGMTCTTIGEEKQWNPRMNLAKDEFITFMQQLDLADPKRIHEAVPANLACGKT</sequence>
<keyword evidence="5" id="KW-0223">Dioxygenase</keyword>
<keyword evidence="6" id="KW-0007">Acetylation</keyword>
<dbReference type="InterPro" id="IPR044528">
    <property type="entry name" value="POD-like_MBL-fold"/>
</dbReference>
<evidence type="ECO:0000256" key="7">
    <source>
        <dbReference type="ARBA" id="ARBA00023002"/>
    </source>
</evidence>
<gene>
    <name evidence="10" type="ORF">SPV1_13212</name>
</gene>
<evidence type="ECO:0000256" key="4">
    <source>
        <dbReference type="ARBA" id="ARBA00022946"/>
    </source>
</evidence>
<evidence type="ECO:0000256" key="8">
    <source>
        <dbReference type="ARBA" id="ARBA00023004"/>
    </source>
</evidence>
<dbReference type="FunCoup" id="Q0EXF7">
    <property type="interactions" value="452"/>
</dbReference>
<dbReference type="OrthoDB" id="5293247at2"/>
<dbReference type="GO" id="GO:0070813">
    <property type="term" value="P:hydrogen sulfide metabolic process"/>
    <property type="evidence" value="ECO:0007669"/>
    <property type="project" value="TreeGrafter"/>
</dbReference>
<dbReference type="STRING" id="314344.AL013_09800"/>
<dbReference type="Gene3D" id="3.60.15.10">
    <property type="entry name" value="Ribonuclease Z/Hydroxyacylglutathione hydrolase-like"/>
    <property type="match status" value="1"/>
</dbReference>
<feature type="domain" description="Metallo-beta-lactamase" evidence="9">
    <location>
        <begin position="12"/>
        <end position="171"/>
    </location>
</feature>
<dbReference type="AlphaFoldDB" id="Q0EXF7"/>
<proteinExistence type="inferred from homology"/>
<evidence type="ECO:0000256" key="3">
    <source>
        <dbReference type="ARBA" id="ARBA00022723"/>
    </source>
</evidence>
<dbReference type="CDD" id="cd07724">
    <property type="entry name" value="POD-like_MBL-fold"/>
    <property type="match status" value="1"/>
</dbReference>
<comment type="cofactor">
    <cofactor evidence="1">
        <name>Fe(2+)</name>
        <dbReference type="ChEBI" id="CHEBI:29033"/>
    </cofactor>
</comment>
<keyword evidence="7" id="KW-0560">Oxidoreductase</keyword>
<dbReference type="EMBL" id="AATS01000014">
    <property type="protein sequence ID" value="EAU53959.1"/>
    <property type="molecule type" value="Genomic_DNA"/>
</dbReference>
<evidence type="ECO:0000256" key="5">
    <source>
        <dbReference type="ARBA" id="ARBA00022964"/>
    </source>
</evidence>
<evidence type="ECO:0000313" key="10">
    <source>
        <dbReference type="EMBL" id="EAU53959.1"/>
    </source>
</evidence>
<dbReference type="InterPro" id="IPR001279">
    <property type="entry name" value="Metallo-B-lactamas"/>
</dbReference>
<dbReference type="SUPFAM" id="SSF56281">
    <property type="entry name" value="Metallo-hydrolase/oxidoreductase"/>
    <property type="match status" value="1"/>
</dbReference>
<dbReference type="eggNOG" id="COG0491">
    <property type="taxonomic scope" value="Bacteria"/>
</dbReference>
<dbReference type="Proteomes" id="UP000005297">
    <property type="component" value="Unassembled WGS sequence"/>
</dbReference>
<keyword evidence="11" id="KW-1185">Reference proteome</keyword>
<evidence type="ECO:0000256" key="6">
    <source>
        <dbReference type="ARBA" id="ARBA00022990"/>
    </source>
</evidence>
<dbReference type="PANTHER" id="PTHR43084:SF1">
    <property type="entry name" value="PERSULFIDE DIOXYGENASE ETHE1, MITOCHONDRIAL"/>
    <property type="match status" value="1"/>
</dbReference>
<dbReference type="SMART" id="SM00849">
    <property type="entry name" value="Lactamase_B"/>
    <property type="match status" value="1"/>
</dbReference>
<dbReference type="HOGENOM" id="CLU_030571_7_0_0"/>
<evidence type="ECO:0000313" key="11">
    <source>
        <dbReference type="Proteomes" id="UP000005297"/>
    </source>
</evidence>